<organism evidence="1 2">
    <name type="scientific">Tribonema minus</name>
    <dbReference type="NCBI Taxonomy" id="303371"/>
    <lineage>
        <taxon>Eukaryota</taxon>
        <taxon>Sar</taxon>
        <taxon>Stramenopiles</taxon>
        <taxon>Ochrophyta</taxon>
        <taxon>PX clade</taxon>
        <taxon>Xanthophyceae</taxon>
        <taxon>Tribonematales</taxon>
        <taxon>Tribonemataceae</taxon>
        <taxon>Tribonema</taxon>
    </lineage>
</organism>
<reference evidence="1" key="1">
    <citation type="submission" date="2021-02" db="EMBL/GenBank/DDBJ databases">
        <title>First Annotated Genome of the Yellow-green Alga Tribonema minus.</title>
        <authorList>
            <person name="Mahan K.M."/>
        </authorList>
    </citation>
    <scope>NUCLEOTIDE SEQUENCE</scope>
    <source>
        <strain evidence="1">UTEX B ZZ1240</strain>
    </source>
</reference>
<dbReference type="AlphaFoldDB" id="A0A835YKL6"/>
<keyword evidence="2" id="KW-1185">Reference proteome</keyword>
<sequence>MQVKQEVTDLNLEDMFEVFDKADKSISDKEVGKAGGKDAGKDIADMLGSLFGGKKE</sequence>
<protein>
    <submittedName>
        <fullName evidence="1">Uncharacterized protein</fullName>
    </submittedName>
</protein>
<evidence type="ECO:0000313" key="2">
    <source>
        <dbReference type="Proteomes" id="UP000664859"/>
    </source>
</evidence>
<dbReference type="Proteomes" id="UP000664859">
    <property type="component" value="Unassembled WGS sequence"/>
</dbReference>
<comment type="caution">
    <text evidence="1">The sequence shown here is derived from an EMBL/GenBank/DDBJ whole genome shotgun (WGS) entry which is preliminary data.</text>
</comment>
<dbReference type="EMBL" id="JAFCMP010000539">
    <property type="protein sequence ID" value="KAG5176203.1"/>
    <property type="molecule type" value="Genomic_DNA"/>
</dbReference>
<accession>A0A835YKL6</accession>
<name>A0A835YKL6_9STRA</name>
<proteinExistence type="predicted"/>
<evidence type="ECO:0000313" key="1">
    <source>
        <dbReference type="EMBL" id="KAG5176203.1"/>
    </source>
</evidence>
<gene>
    <name evidence="1" type="ORF">JKP88DRAFT_282895</name>
</gene>